<dbReference type="Proteomes" id="UP001419268">
    <property type="component" value="Unassembled WGS sequence"/>
</dbReference>
<dbReference type="GO" id="GO:0003723">
    <property type="term" value="F:RNA binding"/>
    <property type="evidence" value="ECO:0007669"/>
    <property type="project" value="TreeGrafter"/>
</dbReference>
<dbReference type="Pfam" id="PF04857">
    <property type="entry name" value="CAF1"/>
    <property type="match status" value="1"/>
</dbReference>
<gene>
    <name evidence="3" type="ORF">Scep_026222</name>
</gene>
<proteinExistence type="inferred from homology"/>
<reference evidence="3 4" key="1">
    <citation type="submission" date="2024-01" db="EMBL/GenBank/DDBJ databases">
        <title>Genome assemblies of Stephania.</title>
        <authorList>
            <person name="Yang L."/>
        </authorList>
    </citation>
    <scope>NUCLEOTIDE SEQUENCE [LARGE SCALE GENOMIC DNA]</scope>
    <source>
        <strain evidence="3">JXDWG</strain>
        <tissue evidence="3">Leaf</tissue>
    </source>
</reference>
<dbReference type="Gene3D" id="3.30.420.10">
    <property type="entry name" value="Ribonuclease H-like superfamily/Ribonuclease H"/>
    <property type="match status" value="2"/>
</dbReference>
<dbReference type="GO" id="GO:0000175">
    <property type="term" value="F:3'-5'-RNA exonuclease activity"/>
    <property type="evidence" value="ECO:0007669"/>
    <property type="project" value="TreeGrafter"/>
</dbReference>
<sequence>MKAWRLIRALSLSFSVAPKTPTSRSFCSSSRTSSPKIFSVKKITRKNFNSALSDLRRQVREADFLSVDLEMTGVTTAPWRESFVFDRLDILYLKIKDSVENFAAVQFGVCPFRWDASKDSFIAYPYTFYIFPRKELQFDAPVYEFLCQTASMEFLAKYQFDFNACIREGISYLSRAQEATALSRLNSSNQDKESSNEGWRLKEGGDAELVSIADILFTERMKERISQWRNSLLTNTKGVQSEENSNDSNSKFLTVFFKMRPSIRLDGFTSHQHKLIQQVIRKHFKDLAYVRTVDDNSLKQKLLVYTDSDEDRRLLTKEVKTDLCKGAELKLNAAVGFRHVVDLLSSEGKLVVGHNCFLDIAHIYNKFIGPLPSTVEEFATLVNKVFPFIIDTKYLLKADNVIKNLMKRNSTSLSSAFLYLCPQFASLPSSPLLPMQSSVKVEVQVDDMSSSDWNSGTKHEAGYDAIMTGCVFAQVCSHLGVDFKSCSPSEGLIHNEKLQKYLNYVYISGQDGAIIDLKSGKQFPEPFDLYDRLRQRNTVVFQNIVLLWGFHSNFKPKDMKECLTKVFGLGSVTSVYYLDETAAFVQFSKEELVSDFLALKETLEKANDVISVVHPLAKLLEGGKTRAAPYEVYKEICSSSTSRILFAEQAETVNGQRKIWKVEFEHKSGSEESCDEMQSTSRHHLPFELIDACTAGSQ</sequence>
<dbReference type="SUPFAM" id="SSF53098">
    <property type="entry name" value="Ribonuclease H-like"/>
    <property type="match status" value="1"/>
</dbReference>
<evidence type="ECO:0000313" key="4">
    <source>
        <dbReference type="Proteomes" id="UP001419268"/>
    </source>
</evidence>
<dbReference type="PANTHER" id="PTHR15092:SF22">
    <property type="entry name" value="POLY(A)-SPECIFIC RIBONUCLEASE PNLDC1"/>
    <property type="match status" value="1"/>
</dbReference>
<dbReference type="InterPro" id="IPR012337">
    <property type="entry name" value="RNaseH-like_sf"/>
</dbReference>
<dbReference type="InterPro" id="IPR006941">
    <property type="entry name" value="RNase_CAF1"/>
</dbReference>
<dbReference type="InterPro" id="IPR036397">
    <property type="entry name" value="RNaseH_sf"/>
</dbReference>
<keyword evidence="4" id="KW-1185">Reference proteome</keyword>
<dbReference type="AlphaFoldDB" id="A0AAP0HMZ9"/>
<dbReference type="InterPro" id="IPR051181">
    <property type="entry name" value="CAF1_poly(A)_ribonucleases"/>
</dbReference>
<dbReference type="EMBL" id="JBBNAG010000011">
    <property type="protein sequence ID" value="KAK9094753.1"/>
    <property type="molecule type" value="Genomic_DNA"/>
</dbReference>
<protein>
    <submittedName>
        <fullName evidence="3">Uncharacterized protein</fullName>
    </submittedName>
</protein>
<evidence type="ECO:0000256" key="2">
    <source>
        <dbReference type="ARBA" id="ARBA00008372"/>
    </source>
</evidence>
<comment type="similarity">
    <text evidence="2">Belongs to the CAF1 family.</text>
</comment>
<name>A0AAP0HMZ9_9MAGN</name>
<dbReference type="PANTHER" id="PTHR15092">
    <property type="entry name" value="POLY A -SPECIFIC RIBONUCLEASE/TARGET OF EGR1, MEMBER 1"/>
    <property type="match status" value="1"/>
</dbReference>
<evidence type="ECO:0000256" key="1">
    <source>
        <dbReference type="ARBA" id="ARBA00001968"/>
    </source>
</evidence>
<organism evidence="3 4">
    <name type="scientific">Stephania cephalantha</name>
    <dbReference type="NCBI Taxonomy" id="152367"/>
    <lineage>
        <taxon>Eukaryota</taxon>
        <taxon>Viridiplantae</taxon>
        <taxon>Streptophyta</taxon>
        <taxon>Embryophyta</taxon>
        <taxon>Tracheophyta</taxon>
        <taxon>Spermatophyta</taxon>
        <taxon>Magnoliopsida</taxon>
        <taxon>Ranunculales</taxon>
        <taxon>Menispermaceae</taxon>
        <taxon>Menispermoideae</taxon>
        <taxon>Cissampelideae</taxon>
        <taxon>Stephania</taxon>
    </lineage>
</organism>
<evidence type="ECO:0000313" key="3">
    <source>
        <dbReference type="EMBL" id="KAK9094753.1"/>
    </source>
</evidence>
<accession>A0AAP0HMZ9</accession>
<comment type="cofactor">
    <cofactor evidence="1">
        <name>a divalent metal cation</name>
        <dbReference type="ChEBI" id="CHEBI:60240"/>
    </cofactor>
</comment>
<comment type="caution">
    <text evidence="3">The sequence shown here is derived from an EMBL/GenBank/DDBJ whole genome shotgun (WGS) entry which is preliminary data.</text>
</comment>